<dbReference type="EMBL" id="JALLAZ020001606">
    <property type="protein sequence ID" value="KAL3771309.1"/>
    <property type="molecule type" value="Genomic_DNA"/>
</dbReference>
<name>A0ABD3N5F0_9STRA</name>
<protein>
    <submittedName>
        <fullName evidence="1">Uncharacterized protein</fullName>
    </submittedName>
</protein>
<accession>A0ABD3N5F0</accession>
<gene>
    <name evidence="1" type="ORF">ACHAW5_001663</name>
</gene>
<comment type="caution">
    <text evidence="1">The sequence shown here is derived from an EMBL/GenBank/DDBJ whole genome shotgun (WGS) entry which is preliminary data.</text>
</comment>
<evidence type="ECO:0000313" key="2">
    <source>
        <dbReference type="Proteomes" id="UP001530315"/>
    </source>
</evidence>
<organism evidence="1 2">
    <name type="scientific">Stephanodiscus triporus</name>
    <dbReference type="NCBI Taxonomy" id="2934178"/>
    <lineage>
        <taxon>Eukaryota</taxon>
        <taxon>Sar</taxon>
        <taxon>Stramenopiles</taxon>
        <taxon>Ochrophyta</taxon>
        <taxon>Bacillariophyta</taxon>
        <taxon>Coscinodiscophyceae</taxon>
        <taxon>Thalassiosirophycidae</taxon>
        <taxon>Stephanodiscales</taxon>
        <taxon>Stephanodiscaceae</taxon>
        <taxon>Stephanodiscus</taxon>
    </lineage>
</organism>
<sequence length="181" mass="20663">MPLDPKWYRFRILNAAVSRVFRWEIRDENGTANIAHTMCKVIAGDGGYRKTPVNVPADGIILNVAERYEVVCDFRSLAGQTLYMWNHKDDNYMKAIPYFCYSHLIAKIVVGENPVEDPLFEENNDSIQPSAPITRVLSEADIQTAMTMINNGTAHREFVFGKIHGTMDHQWRNLGHDETCC</sequence>
<proteinExistence type="predicted"/>
<dbReference type="Proteomes" id="UP001530315">
    <property type="component" value="Unassembled WGS sequence"/>
</dbReference>
<keyword evidence="2" id="KW-1185">Reference proteome</keyword>
<reference evidence="1 2" key="1">
    <citation type="submission" date="2024-10" db="EMBL/GenBank/DDBJ databases">
        <title>Updated reference genomes for cyclostephanoid diatoms.</title>
        <authorList>
            <person name="Roberts W.R."/>
            <person name="Alverson A.J."/>
        </authorList>
    </citation>
    <scope>NUCLEOTIDE SEQUENCE [LARGE SCALE GENOMIC DNA]</scope>
    <source>
        <strain evidence="1 2">AJA276-08</strain>
    </source>
</reference>
<dbReference type="AlphaFoldDB" id="A0ABD3N5F0"/>
<dbReference type="Gene3D" id="2.60.40.420">
    <property type="entry name" value="Cupredoxins - blue copper proteins"/>
    <property type="match status" value="1"/>
</dbReference>
<dbReference type="InterPro" id="IPR008972">
    <property type="entry name" value="Cupredoxin"/>
</dbReference>
<evidence type="ECO:0000313" key="1">
    <source>
        <dbReference type="EMBL" id="KAL3771309.1"/>
    </source>
</evidence>